<comment type="caution">
    <text evidence="1">The sequence shown here is derived from an EMBL/GenBank/DDBJ whole genome shotgun (WGS) entry which is preliminary data.</text>
</comment>
<accession>A0A9J5X8Y6</accession>
<protein>
    <submittedName>
        <fullName evidence="1">Uncharacterized protein</fullName>
    </submittedName>
</protein>
<reference evidence="1 2" key="1">
    <citation type="submission" date="2020-09" db="EMBL/GenBank/DDBJ databases">
        <title>De no assembly of potato wild relative species, Solanum commersonii.</title>
        <authorList>
            <person name="Cho K."/>
        </authorList>
    </citation>
    <scope>NUCLEOTIDE SEQUENCE [LARGE SCALE GENOMIC DNA]</scope>
    <source>
        <strain evidence="1">LZ3.2</strain>
        <tissue evidence="1">Leaf</tissue>
    </source>
</reference>
<organism evidence="1 2">
    <name type="scientific">Solanum commersonii</name>
    <name type="common">Commerson's wild potato</name>
    <name type="synonym">Commerson's nightshade</name>
    <dbReference type="NCBI Taxonomy" id="4109"/>
    <lineage>
        <taxon>Eukaryota</taxon>
        <taxon>Viridiplantae</taxon>
        <taxon>Streptophyta</taxon>
        <taxon>Embryophyta</taxon>
        <taxon>Tracheophyta</taxon>
        <taxon>Spermatophyta</taxon>
        <taxon>Magnoliopsida</taxon>
        <taxon>eudicotyledons</taxon>
        <taxon>Gunneridae</taxon>
        <taxon>Pentapetalae</taxon>
        <taxon>asterids</taxon>
        <taxon>lamiids</taxon>
        <taxon>Solanales</taxon>
        <taxon>Solanaceae</taxon>
        <taxon>Solanoideae</taxon>
        <taxon>Solaneae</taxon>
        <taxon>Solanum</taxon>
    </lineage>
</organism>
<dbReference type="EMBL" id="JACXVP010000009">
    <property type="protein sequence ID" value="KAG5584298.1"/>
    <property type="molecule type" value="Genomic_DNA"/>
</dbReference>
<keyword evidence="2" id="KW-1185">Reference proteome</keyword>
<evidence type="ECO:0000313" key="2">
    <source>
        <dbReference type="Proteomes" id="UP000824120"/>
    </source>
</evidence>
<dbReference type="OrthoDB" id="1328052at2759"/>
<gene>
    <name evidence="1" type="ORF">H5410_044732</name>
</gene>
<name>A0A9J5X8Y6_SOLCO</name>
<sequence>MEDLALECTPLPSGYYTTVSFNISNEVYGEVLLLEQMLGVSPRYIIDHGVSVLRGMLCFYSTHNHWTEGRIGTFKLSEELFMRRASSHLVHLTFESS</sequence>
<dbReference type="AlphaFoldDB" id="A0A9J5X8Y6"/>
<evidence type="ECO:0000313" key="1">
    <source>
        <dbReference type="EMBL" id="KAG5584298.1"/>
    </source>
</evidence>
<dbReference type="Proteomes" id="UP000824120">
    <property type="component" value="Chromosome 9"/>
</dbReference>
<proteinExistence type="predicted"/>